<evidence type="ECO:0000313" key="2">
    <source>
        <dbReference type="EMBL" id="EEF22145.1"/>
    </source>
</evidence>
<dbReference type="Proteomes" id="UP000008311">
    <property type="component" value="Unassembled WGS sequence"/>
</dbReference>
<accession>B9TPR9</accession>
<sequence>MTGVVDGQQGFLHHILDVILQMNQALAQKRAQATAQFGKEVPVGHCVAIETGQQQGAQALFGRVRGLAGQTRQVVRQGRAASGQQITNEAATGRTRRQPPSAAPLPVHTRRPRTAAPSPRNKVNRLARPARPPPARRPPQLRAIAWGPARAGTTA</sequence>
<gene>
    <name evidence="2" type="ORF">RCOM_2103920</name>
</gene>
<evidence type="ECO:0000256" key="1">
    <source>
        <dbReference type="SAM" id="MobiDB-lite"/>
    </source>
</evidence>
<feature type="region of interest" description="Disordered" evidence="1">
    <location>
        <begin position="76"/>
        <end position="155"/>
    </location>
</feature>
<name>B9TPR9_RICCO</name>
<keyword evidence="3" id="KW-1185">Reference proteome</keyword>
<reference evidence="3" key="1">
    <citation type="journal article" date="2010" name="Nat. Biotechnol.">
        <title>Draft genome sequence of the oilseed species Ricinus communis.</title>
        <authorList>
            <person name="Chan A.P."/>
            <person name="Crabtree J."/>
            <person name="Zhao Q."/>
            <person name="Lorenzi H."/>
            <person name="Orvis J."/>
            <person name="Puiu D."/>
            <person name="Melake-Berhan A."/>
            <person name="Jones K.M."/>
            <person name="Redman J."/>
            <person name="Chen G."/>
            <person name="Cahoon E.B."/>
            <person name="Gedil M."/>
            <person name="Stanke M."/>
            <person name="Haas B.J."/>
            <person name="Wortman J.R."/>
            <person name="Fraser-Liggett C.M."/>
            <person name="Ravel J."/>
            <person name="Rabinowicz P.D."/>
        </authorList>
    </citation>
    <scope>NUCLEOTIDE SEQUENCE [LARGE SCALE GENOMIC DNA]</scope>
    <source>
        <strain evidence="3">cv. Hale</strain>
    </source>
</reference>
<evidence type="ECO:0000313" key="3">
    <source>
        <dbReference type="Proteomes" id="UP000008311"/>
    </source>
</evidence>
<dbReference type="AlphaFoldDB" id="B9TPR9"/>
<dbReference type="EMBL" id="EQ996654">
    <property type="protein sequence ID" value="EEF22145.1"/>
    <property type="molecule type" value="Genomic_DNA"/>
</dbReference>
<organism evidence="2 3">
    <name type="scientific">Ricinus communis</name>
    <name type="common">Castor bean</name>
    <dbReference type="NCBI Taxonomy" id="3988"/>
    <lineage>
        <taxon>Eukaryota</taxon>
        <taxon>Viridiplantae</taxon>
        <taxon>Streptophyta</taxon>
        <taxon>Embryophyta</taxon>
        <taxon>Tracheophyta</taxon>
        <taxon>Spermatophyta</taxon>
        <taxon>Magnoliopsida</taxon>
        <taxon>eudicotyledons</taxon>
        <taxon>Gunneridae</taxon>
        <taxon>Pentapetalae</taxon>
        <taxon>rosids</taxon>
        <taxon>fabids</taxon>
        <taxon>Malpighiales</taxon>
        <taxon>Euphorbiaceae</taxon>
        <taxon>Acalyphoideae</taxon>
        <taxon>Acalypheae</taxon>
        <taxon>Ricinus</taxon>
    </lineage>
</organism>
<dbReference type="InParanoid" id="B9TPR9"/>
<proteinExistence type="predicted"/>
<protein>
    <submittedName>
        <fullName evidence="2">Uncharacterized protein</fullName>
    </submittedName>
</protein>